<name>A0A9D2BU71_9FIRM</name>
<comment type="cofactor">
    <cofactor evidence="1">
        <name>pyridoxal 5'-phosphate</name>
        <dbReference type="ChEBI" id="CHEBI:597326"/>
    </cofactor>
</comment>
<dbReference type="GO" id="GO:0030170">
    <property type="term" value="F:pyridoxal phosphate binding"/>
    <property type="evidence" value="ECO:0007669"/>
    <property type="project" value="InterPro"/>
</dbReference>
<dbReference type="PANTHER" id="PTHR42691:SF1">
    <property type="entry name" value="ASPARTATE AMINOTRANSFERASE YHDR-RELATED"/>
    <property type="match status" value="1"/>
</dbReference>
<dbReference type="EMBL" id="DXEI01000041">
    <property type="protein sequence ID" value="HIX94311.1"/>
    <property type="molecule type" value="Genomic_DNA"/>
</dbReference>
<dbReference type="AlphaFoldDB" id="A0A9D2BU71"/>
<dbReference type="SUPFAM" id="SSF53383">
    <property type="entry name" value="PLP-dependent transferases"/>
    <property type="match status" value="1"/>
</dbReference>
<dbReference type="InterPro" id="IPR004838">
    <property type="entry name" value="NHTrfase_class1_PyrdxlP-BS"/>
</dbReference>
<keyword evidence="1 3" id="KW-0808">Transferase</keyword>
<dbReference type="CDD" id="cd00609">
    <property type="entry name" value="AAT_like"/>
    <property type="match status" value="1"/>
</dbReference>
<sequence>MIAQAYKEMLGAKSVIREISEWSTARGAEIGYDNVFDYSLGNPSVACPASFTAACRDLLEHTDPVALHGYTPTLTLPEVRAAVAESLNRRFGMDYTAAHIFMTSGAAGALAHALRCVGVPGQNVVTFAPFFPEYKPYAEGAGLSLRVAPPRTADFQPDLDALDALLDEDTAAVLINSPNNPSGVAYSAETLARLAQKLTDASRAYGHHIFLISDEPYREIAFGGAAVPYPAQFYDDTLTCYSFSKSLSVPGERIGYLAANPRCEDADLIVPMCGQISRGTGHNCPSGLFQRAVARCLDDTSDLSVYETNMELLYAELKRLGFTVQKPDGTFYIFPKALEADANAFCRKAMRYDLALVPGDTFGCPGYFRMAYCIETEKVRRSFAALERFVREEYGVEKPEKN</sequence>
<organism evidence="3 4">
    <name type="scientific">Candidatus Gemmiger excrementipullorum</name>
    <dbReference type="NCBI Taxonomy" id="2838610"/>
    <lineage>
        <taxon>Bacteria</taxon>
        <taxon>Bacillati</taxon>
        <taxon>Bacillota</taxon>
        <taxon>Clostridia</taxon>
        <taxon>Eubacteriales</taxon>
        <taxon>Gemmiger</taxon>
    </lineage>
</organism>
<protein>
    <recommendedName>
        <fullName evidence="1">Aminotransferase</fullName>
        <ecNumber evidence="1">2.6.1.-</ecNumber>
    </recommendedName>
</protein>
<dbReference type="InterPro" id="IPR015424">
    <property type="entry name" value="PyrdxlP-dep_Trfase"/>
</dbReference>
<proteinExistence type="inferred from homology"/>
<evidence type="ECO:0000313" key="4">
    <source>
        <dbReference type="Proteomes" id="UP000886751"/>
    </source>
</evidence>
<dbReference type="NCBIfam" id="NF005305">
    <property type="entry name" value="PRK06836.1"/>
    <property type="match status" value="1"/>
</dbReference>
<dbReference type="GO" id="GO:0008483">
    <property type="term" value="F:transaminase activity"/>
    <property type="evidence" value="ECO:0007669"/>
    <property type="project" value="UniProtKB-KW"/>
</dbReference>
<dbReference type="InterPro" id="IPR015421">
    <property type="entry name" value="PyrdxlP-dep_Trfase_major"/>
</dbReference>
<keyword evidence="1 3" id="KW-0032">Aminotransferase</keyword>
<dbReference type="Gene3D" id="3.40.640.10">
    <property type="entry name" value="Type I PLP-dependent aspartate aminotransferase-like (Major domain)"/>
    <property type="match status" value="1"/>
</dbReference>
<reference evidence="3" key="1">
    <citation type="journal article" date="2021" name="PeerJ">
        <title>Extensive microbial diversity within the chicken gut microbiome revealed by metagenomics and culture.</title>
        <authorList>
            <person name="Gilroy R."/>
            <person name="Ravi A."/>
            <person name="Getino M."/>
            <person name="Pursley I."/>
            <person name="Horton D.L."/>
            <person name="Alikhan N.F."/>
            <person name="Baker D."/>
            <person name="Gharbi K."/>
            <person name="Hall N."/>
            <person name="Watson M."/>
            <person name="Adriaenssens E.M."/>
            <person name="Foster-Nyarko E."/>
            <person name="Jarju S."/>
            <person name="Secka A."/>
            <person name="Antonio M."/>
            <person name="Oren A."/>
            <person name="Chaudhuri R.R."/>
            <person name="La Ragione R."/>
            <person name="Hildebrand F."/>
            <person name="Pallen M.J."/>
        </authorList>
    </citation>
    <scope>NUCLEOTIDE SEQUENCE</scope>
    <source>
        <strain evidence="3">ChiHecec2B26-7398</strain>
    </source>
</reference>
<evidence type="ECO:0000313" key="3">
    <source>
        <dbReference type="EMBL" id="HIX94311.1"/>
    </source>
</evidence>
<dbReference type="Pfam" id="PF00155">
    <property type="entry name" value="Aminotran_1_2"/>
    <property type="match status" value="1"/>
</dbReference>
<gene>
    <name evidence="3" type="ORF">H9846_02515</name>
</gene>
<feature type="domain" description="Aminotransferase class I/classII large" evidence="2">
    <location>
        <begin position="43"/>
        <end position="382"/>
    </location>
</feature>
<dbReference type="PANTHER" id="PTHR42691">
    <property type="entry name" value="ASPARTATE AMINOTRANSFERASE YHDR-RELATED"/>
    <property type="match status" value="1"/>
</dbReference>
<dbReference type="PROSITE" id="PS00105">
    <property type="entry name" value="AA_TRANSFER_CLASS_1"/>
    <property type="match status" value="1"/>
</dbReference>
<dbReference type="InterPro" id="IPR015422">
    <property type="entry name" value="PyrdxlP-dep_Trfase_small"/>
</dbReference>
<evidence type="ECO:0000256" key="1">
    <source>
        <dbReference type="RuleBase" id="RU000481"/>
    </source>
</evidence>
<dbReference type="Gene3D" id="3.90.1150.10">
    <property type="entry name" value="Aspartate Aminotransferase, domain 1"/>
    <property type="match status" value="2"/>
</dbReference>
<reference evidence="3" key="2">
    <citation type="submission" date="2021-04" db="EMBL/GenBank/DDBJ databases">
        <authorList>
            <person name="Gilroy R."/>
        </authorList>
    </citation>
    <scope>NUCLEOTIDE SEQUENCE</scope>
    <source>
        <strain evidence="3">ChiHecec2B26-7398</strain>
    </source>
</reference>
<dbReference type="Proteomes" id="UP000886751">
    <property type="component" value="Unassembled WGS sequence"/>
</dbReference>
<dbReference type="EC" id="2.6.1.-" evidence="1"/>
<accession>A0A9D2BU71</accession>
<dbReference type="InterPro" id="IPR004839">
    <property type="entry name" value="Aminotransferase_I/II_large"/>
</dbReference>
<evidence type="ECO:0000259" key="2">
    <source>
        <dbReference type="Pfam" id="PF00155"/>
    </source>
</evidence>
<comment type="similarity">
    <text evidence="1">Belongs to the class-I pyridoxal-phosphate-dependent aminotransferase family.</text>
</comment>
<comment type="caution">
    <text evidence="3">The sequence shown here is derived from an EMBL/GenBank/DDBJ whole genome shotgun (WGS) entry which is preliminary data.</text>
</comment>